<dbReference type="EMBL" id="JADCSA010000010">
    <property type="protein sequence ID" value="MBE7325189.1"/>
    <property type="molecule type" value="Genomic_DNA"/>
</dbReference>
<protein>
    <recommendedName>
        <fullName evidence="4">SLATT domain-containing protein</fullName>
    </recommendedName>
</protein>
<keyword evidence="1" id="KW-0812">Transmembrane</keyword>
<evidence type="ECO:0000256" key="1">
    <source>
        <dbReference type="SAM" id="Phobius"/>
    </source>
</evidence>
<keyword evidence="3" id="KW-1185">Reference proteome</keyword>
<gene>
    <name evidence="2" type="ORF">IEQ44_11035</name>
</gene>
<comment type="caution">
    <text evidence="2">The sequence shown here is derived from an EMBL/GenBank/DDBJ whole genome shotgun (WGS) entry which is preliminary data.</text>
</comment>
<accession>A0ABR9RUB4</accession>
<organism evidence="2 3">
    <name type="scientific">Nocardioides malaquae</name>
    <dbReference type="NCBI Taxonomy" id="2773426"/>
    <lineage>
        <taxon>Bacteria</taxon>
        <taxon>Bacillati</taxon>
        <taxon>Actinomycetota</taxon>
        <taxon>Actinomycetes</taxon>
        <taxon>Propionibacteriales</taxon>
        <taxon>Nocardioidaceae</taxon>
        <taxon>Nocardioides</taxon>
    </lineage>
</organism>
<name>A0ABR9RUB4_9ACTN</name>
<feature type="transmembrane region" description="Helical" evidence="1">
    <location>
        <begin position="84"/>
        <end position="102"/>
    </location>
</feature>
<dbReference type="Proteomes" id="UP000756387">
    <property type="component" value="Unassembled WGS sequence"/>
</dbReference>
<reference evidence="2 3" key="1">
    <citation type="submission" date="2020-10" db="EMBL/GenBank/DDBJ databases">
        <title>Nocardioides sp. isolated from sludge.</title>
        <authorList>
            <person name="Zhang X."/>
        </authorList>
    </citation>
    <scope>NUCLEOTIDE SEQUENCE [LARGE SCALE GENOMIC DNA]</scope>
    <source>
        <strain evidence="2 3">Y6</strain>
    </source>
</reference>
<keyword evidence="1" id="KW-1133">Transmembrane helix</keyword>
<dbReference type="RefSeq" id="WP_193638521.1">
    <property type="nucleotide sequence ID" value="NZ_JADCSA010000010.1"/>
</dbReference>
<proteinExistence type="predicted"/>
<evidence type="ECO:0008006" key="4">
    <source>
        <dbReference type="Google" id="ProtNLM"/>
    </source>
</evidence>
<keyword evidence="1" id="KW-0472">Membrane</keyword>
<sequence length="267" mass="29374">MAAEHHPQVTAFGRRVEKWVRDSAELRAWLQQTRGLGVPATPEEAALRRYQQSRRKEVALPHPSVTPARYEALQARHREVNRRLALAVLLIPAVVLLAIAVNPMAAQLTVAALVLPLLGLAAHDSRLLSRLTEERHLSLSGGLADAWGDWVRVRTELEALDHASQARAALSINEARMQALVMTLARAEARPGHRDTEEHAASRQWVYRTAAKAVALAEAERELEAATQRHLDAGDLQMAPDGDPAALDDALHATREITRGMEPPRLG</sequence>
<evidence type="ECO:0000313" key="3">
    <source>
        <dbReference type="Proteomes" id="UP000756387"/>
    </source>
</evidence>
<evidence type="ECO:0000313" key="2">
    <source>
        <dbReference type="EMBL" id="MBE7325189.1"/>
    </source>
</evidence>